<dbReference type="SUPFAM" id="SSF63829">
    <property type="entry name" value="Calcium-dependent phosphotriesterase"/>
    <property type="match status" value="1"/>
</dbReference>
<dbReference type="PANTHER" id="PTHR35580">
    <property type="entry name" value="CELL SURFACE GLYCOPROTEIN (S-LAYER PROTEIN)-LIKE PROTEIN"/>
    <property type="match status" value="1"/>
</dbReference>
<proteinExistence type="predicted"/>
<dbReference type="RefSeq" id="WP_188771150.1">
    <property type="nucleotide sequence ID" value="NZ_BMKK01000018.1"/>
</dbReference>
<name>A0A917DYC3_9BACT</name>
<reference evidence="2" key="1">
    <citation type="journal article" date="2014" name="Int. J. Syst. Evol. Microbiol.">
        <title>Complete genome sequence of Corynebacterium casei LMG S-19264T (=DSM 44701T), isolated from a smear-ripened cheese.</title>
        <authorList>
            <consortium name="US DOE Joint Genome Institute (JGI-PGF)"/>
            <person name="Walter F."/>
            <person name="Albersmeier A."/>
            <person name="Kalinowski J."/>
            <person name="Ruckert C."/>
        </authorList>
    </citation>
    <scope>NUCLEOTIDE SEQUENCE</scope>
    <source>
        <strain evidence="2">CGMCC 1.15958</strain>
    </source>
</reference>
<sequence>MKKLFSIFILLFYQNVCSQTLNWVKQIGSPTRANYGYAIVADASGNTYVTGNFTGTADFGGTVLTAFFQDIFVAKYNSSGTLQWVRQAGRAGAFNTGKGIAIDGSGNVYVTGYITADTDFIAPNITITLNRIGSNDLFIAKYANDGSLQWVKQAGATSKYVNGNAIAVNGSGNIYVTGYFEGTVDFGGTSLTASTNRKDIFVASYNSSGTLVWVKQGGSTSSGNNSFGITADASGNIFVTGVVTGTGNFAGTNFSFVGSDYMFMANFNTIGSLQWVKFYGKPAVFINGIYYGYSVEGRAISTDNNGNFFVAGRFATDINFDGITLTPTTTSSNNIFILKYNSLGNISWANQMCATGTINLGVGIASDASSNCYVTGTFGGSGNFSGSTYTSVGTQDAFVSKYDNAGTLKWVKTAGATNKFASGYGISIANANVYTTGFFSGTTNFGGTTLGLIGNQDAYVWVLQQTTCQSTLSPTGTITSNQKAAASVTSLGTNTIPNASNVIYQGGNFVQLNAGFSAVSGSVFTAKILGGCL</sequence>
<evidence type="ECO:0000313" key="3">
    <source>
        <dbReference type="Proteomes" id="UP000609064"/>
    </source>
</evidence>
<accession>A0A917DYC3</accession>
<dbReference type="NCBIfam" id="NF045639">
    <property type="entry name" value="GCX_COOH"/>
    <property type="match status" value="1"/>
</dbReference>
<dbReference type="Proteomes" id="UP000609064">
    <property type="component" value="Unassembled WGS sequence"/>
</dbReference>
<evidence type="ECO:0008006" key="4">
    <source>
        <dbReference type="Google" id="ProtNLM"/>
    </source>
</evidence>
<feature type="chain" id="PRO_5037632683" description="Beta-propeller repeat protein" evidence="1">
    <location>
        <begin position="19"/>
        <end position="533"/>
    </location>
</feature>
<organism evidence="2 3">
    <name type="scientific">Emticicia aquatilis</name>
    <dbReference type="NCBI Taxonomy" id="1537369"/>
    <lineage>
        <taxon>Bacteria</taxon>
        <taxon>Pseudomonadati</taxon>
        <taxon>Bacteroidota</taxon>
        <taxon>Cytophagia</taxon>
        <taxon>Cytophagales</taxon>
        <taxon>Leadbetterellaceae</taxon>
        <taxon>Emticicia</taxon>
    </lineage>
</organism>
<protein>
    <recommendedName>
        <fullName evidence="4">Beta-propeller repeat protein</fullName>
    </recommendedName>
</protein>
<evidence type="ECO:0000313" key="2">
    <source>
        <dbReference type="EMBL" id="GGD81830.1"/>
    </source>
</evidence>
<dbReference type="InterPro" id="IPR011042">
    <property type="entry name" value="6-blade_b-propeller_TolB-like"/>
</dbReference>
<dbReference type="InterPro" id="IPR010620">
    <property type="entry name" value="SBBP_repeat"/>
</dbReference>
<dbReference type="EMBL" id="BMKK01000018">
    <property type="protein sequence ID" value="GGD81830.1"/>
    <property type="molecule type" value="Genomic_DNA"/>
</dbReference>
<dbReference type="InterPro" id="IPR055015">
    <property type="entry name" value="GCX_COOH"/>
</dbReference>
<dbReference type="AlphaFoldDB" id="A0A917DYC3"/>
<dbReference type="Pfam" id="PF06739">
    <property type="entry name" value="SBBP"/>
    <property type="match status" value="2"/>
</dbReference>
<gene>
    <name evidence="2" type="ORF">GCM10011514_52380</name>
</gene>
<evidence type="ECO:0000256" key="1">
    <source>
        <dbReference type="SAM" id="SignalP"/>
    </source>
</evidence>
<dbReference type="InterPro" id="IPR052918">
    <property type="entry name" value="Motility_Chemotaxis_Reg"/>
</dbReference>
<reference evidence="2" key="2">
    <citation type="submission" date="2020-09" db="EMBL/GenBank/DDBJ databases">
        <authorList>
            <person name="Sun Q."/>
            <person name="Zhou Y."/>
        </authorList>
    </citation>
    <scope>NUCLEOTIDE SEQUENCE</scope>
    <source>
        <strain evidence="2">CGMCC 1.15958</strain>
    </source>
</reference>
<comment type="caution">
    <text evidence="2">The sequence shown here is derived from an EMBL/GenBank/DDBJ whole genome shotgun (WGS) entry which is preliminary data.</text>
</comment>
<feature type="signal peptide" evidence="1">
    <location>
        <begin position="1"/>
        <end position="18"/>
    </location>
</feature>
<keyword evidence="3" id="KW-1185">Reference proteome</keyword>
<dbReference type="PANTHER" id="PTHR35580:SF1">
    <property type="entry name" value="PHYTASE-LIKE DOMAIN-CONTAINING PROTEIN"/>
    <property type="match status" value="1"/>
</dbReference>
<keyword evidence="1" id="KW-0732">Signal</keyword>
<dbReference type="Gene3D" id="2.120.10.30">
    <property type="entry name" value="TolB, C-terminal domain"/>
    <property type="match status" value="1"/>
</dbReference>